<dbReference type="PROSITE" id="PS01131">
    <property type="entry name" value="RRNA_A_DIMETH"/>
    <property type="match status" value="1"/>
</dbReference>
<comment type="similarity">
    <text evidence="9">Belongs to the class I-like SAM-binding methyltransferase superfamily. rRNA adenine N(6)-methyltransferase family. RsmA subfamily.</text>
</comment>
<comment type="function">
    <text evidence="9">Specifically dimethylates two adjacent adenosines (A1518 and A1519) in the loop of a conserved hairpin near the 3'-end of 16S rRNA in the 30S particle. May play a critical role in biogenesis of 30S subunits.</text>
</comment>
<feature type="binding site" evidence="9 10">
    <location>
        <position position="103"/>
    </location>
    <ligand>
        <name>S-adenosyl-L-methionine</name>
        <dbReference type="ChEBI" id="CHEBI:59789"/>
    </ligand>
</feature>
<proteinExistence type="inferred from homology"/>
<dbReference type="PANTHER" id="PTHR11727:SF7">
    <property type="entry name" value="DIMETHYLADENOSINE TRANSFERASE-RELATED"/>
    <property type="match status" value="1"/>
</dbReference>
<evidence type="ECO:0000256" key="10">
    <source>
        <dbReference type="PROSITE-ProRule" id="PRU01026"/>
    </source>
</evidence>
<evidence type="ECO:0000256" key="9">
    <source>
        <dbReference type="HAMAP-Rule" id="MF_00607"/>
    </source>
</evidence>
<dbReference type="GO" id="GO:0003723">
    <property type="term" value="F:RNA binding"/>
    <property type="evidence" value="ECO:0007669"/>
    <property type="project" value="UniProtKB-UniRule"/>
</dbReference>
<keyword evidence="7 9" id="KW-0694">RNA-binding</keyword>
<evidence type="ECO:0000256" key="5">
    <source>
        <dbReference type="ARBA" id="ARBA00022679"/>
    </source>
</evidence>
<dbReference type="RefSeq" id="WP_096593979.1">
    <property type="nucleotide sequence ID" value="NZ_MWRM01000014.1"/>
</dbReference>
<dbReference type="InterPro" id="IPR020598">
    <property type="entry name" value="rRNA_Ade_methylase_Trfase_N"/>
</dbReference>
<evidence type="ECO:0000256" key="7">
    <source>
        <dbReference type="ARBA" id="ARBA00022884"/>
    </source>
</evidence>
<dbReference type="Pfam" id="PF00398">
    <property type="entry name" value="RrnaAD"/>
    <property type="match status" value="1"/>
</dbReference>
<comment type="catalytic activity">
    <reaction evidence="9">
        <text>adenosine(1518)/adenosine(1519) in 16S rRNA + 4 S-adenosyl-L-methionine = N(6)-dimethyladenosine(1518)/N(6)-dimethyladenosine(1519) in 16S rRNA + 4 S-adenosyl-L-homocysteine + 4 H(+)</text>
        <dbReference type="Rhea" id="RHEA:19609"/>
        <dbReference type="Rhea" id="RHEA-COMP:10232"/>
        <dbReference type="Rhea" id="RHEA-COMP:10233"/>
        <dbReference type="ChEBI" id="CHEBI:15378"/>
        <dbReference type="ChEBI" id="CHEBI:57856"/>
        <dbReference type="ChEBI" id="CHEBI:59789"/>
        <dbReference type="ChEBI" id="CHEBI:74411"/>
        <dbReference type="ChEBI" id="CHEBI:74493"/>
        <dbReference type="EC" id="2.1.1.182"/>
    </reaction>
</comment>
<evidence type="ECO:0000256" key="1">
    <source>
        <dbReference type="ARBA" id="ARBA00003100"/>
    </source>
</evidence>
<feature type="binding site" evidence="9 10">
    <location>
        <position position="32"/>
    </location>
    <ligand>
        <name>S-adenosyl-L-methionine</name>
        <dbReference type="ChEBI" id="CHEBI:59789"/>
    </ligand>
</feature>
<dbReference type="GO" id="GO:0005829">
    <property type="term" value="C:cytosol"/>
    <property type="evidence" value="ECO:0007669"/>
    <property type="project" value="TreeGrafter"/>
</dbReference>
<gene>
    <name evidence="9" type="primary">rsmA</name>
    <name evidence="9" type="synonym">ksgA</name>
    <name evidence="12" type="ORF">B5C08_11070</name>
</gene>
<dbReference type="NCBIfam" id="TIGR00755">
    <property type="entry name" value="ksgA"/>
    <property type="match status" value="1"/>
</dbReference>
<evidence type="ECO:0000256" key="4">
    <source>
        <dbReference type="ARBA" id="ARBA00022603"/>
    </source>
</evidence>
<keyword evidence="4 9" id="KW-0489">Methyltransferase</keyword>
<evidence type="ECO:0000256" key="8">
    <source>
        <dbReference type="ARBA" id="ARBA00049167"/>
    </source>
</evidence>
<feature type="binding site" evidence="9 10">
    <location>
        <position position="57"/>
    </location>
    <ligand>
        <name>S-adenosyl-L-methionine</name>
        <dbReference type="ChEBI" id="CHEBI:59789"/>
    </ligand>
</feature>
<dbReference type="InterPro" id="IPR029063">
    <property type="entry name" value="SAM-dependent_MTases_sf"/>
</dbReference>
<protein>
    <recommendedName>
        <fullName evidence="9">Ribosomal RNA small subunit methyltransferase A</fullName>
        <ecNumber evidence="9">2.1.1.182</ecNumber>
    </recommendedName>
    <alternativeName>
        <fullName evidence="9">16S rRNA (adenine(1518)-N(6)/adenine(1519)-N(6))-dimethyltransferase</fullName>
    </alternativeName>
    <alternativeName>
        <fullName evidence="9">16S rRNA dimethyladenosine transferase</fullName>
    </alternativeName>
    <alternativeName>
        <fullName evidence="9">16S rRNA dimethylase</fullName>
    </alternativeName>
    <alternativeName>
        <fullName evidence="9">S-adenosylmethionine-6-N', N'-adenosyl(rRNA) dimethyltransferase</fullName>
    </alternativeName>
</protein>
<evidence type="ECO:0000313" key="12">
    <source>
        <dbReference type="EMBL" id="PCF54181.1"/>
    </source>
</evidence>
<evidence type="ECO:0000256" key="6">
    <source>
        <dbReference type="ARBA" id="ARBA00022691"/>
    </source>
</evidence>
<dbReference type="FunFam" id="3.40.50.150:FF:000023">
    <property type="entry name" value="Ribosomal RNA small subunit methyltransferase A"/>
    <property type="match status" value="1"/>
</dbReference>
<reference evidence="12 13" key="1">
    <citation type="journal article" date="2017" name="PLoS ONE">
        <title>Development of a real-time PCR for detection of Staphylococcus pseudintermedius using a novel automated comparison of whole-genome sequences.</title>
        <authorList>
            <person name="Verstappen K.M."/>
            <person name="Huijbregts L."/>
            <person name="Spaninks M."/>
            <person name="Wagenaar J.A."/>
            <person name="Fluit A.C."/>
            <person name="Duim B."/>
        </authorList>
    </citation>
    <scope>NUCLEOTIDE SEQUENCE [LARGE SCALE GENOMIC DNA]</scope>
    <source>
        <strain evidence="12 13">215070706401-1</strain>
    </source>
</reference>
<dbReference type="PROSITE" id="PS51689">
    <property type="entry name" value="SAM_RNA_A_N6_MT"/>
    <property type="match status" value="1"/>
</dbReference>
<comment type="catalytic activity">
    <reaction evidence="8">
        <text>adenosine(2085) in 23S rRNA + 2 S-adenosyl-L-methionine = N(6)-dimethyladenosine(2085) in 23S rRNA + 2 S-adenosyl-L-homocysteine + 2 H(+)</text>
        <dbReference type="Rhea" id="RHEA:42784"/>
        <dbReference type="Rhea" id="RHEA-COMP:10237"/>
        <dbReference type="Rhea" id="RHEA-COMP:10238"/>
        <dbReference type="ChEBI" id="CHEBI:15378"/>
        <dbReference type="ChEBI" id="CHEBI:57856"/>
        <dbReference type="ChEBI" id="CHEBI:59789"/>
        <dbReference type="ChEBI" id="CHEBI:74411"/>
        <dbReference type="ChEBI" id="CHEBI:74493"/>
        <dbReference type="EC" id="2.1.1.184"/>
    </reaction>
</comment>
<keyword evidence="2 9" id="KW-0963">Cytoplasm</keyword>
<dbReference type="EC" id="2.1.1.182" evidence="9"/>
<dbReference type="InterPro" id="IPR011530">
    <property type="entry name" value="rRNA_adenine_dimethylase"/>
</dbReference>
<dbReference type="GO" id="GO:0052910">
    <property type="term" value="F:23S rRNA (adenine(2085)-N(6))-dimethyltransferase activity"/>
    <property type="evidence" value="ECO:0007669"/>
    <property type="project" value="UniProtKB-EC"/>
</dbReference>
<sequence>MHDKDIATPSRTRALLNQYGFNFKKSLGQNFLIDVNIINRIIDASGIDATTGVIEIGPGMGSLTEQLAKNAQHVLAFEIDQRLIPVLDDTLSPYDNVTVLNEDILKANVAEAIQQHLSHCDKIMVVANLPYYITTPILLTLLEQDLNIDGYVVMMQKEVGERLNAQVGTKAYGSLSIVAQYYTETSRVLTVPKTVFMPPPNVDSIVVKLMKRDTPIVDVDDPNAFFKMTKGAFSQRRKTIYNNYQTLFENGKEQKDTILQWLEQAGIDPKRRGETLSIQEYARLYAELENFPNLSL</sequence>
<dbReference type="AlphaFoldDB" id="A0A2A4GVQ8"/>
<feature type="binding site" evidence="9 10">
    <location>
        <position position="128"/>
    </location>
    <ligand>
        <name>S-adenosyl-L-methionine</name>
        <dbReference type="ChEBI" id="CHEBI:59789"/>
    </ligand>
</feature>
<accession>A0A2A4GVQ8</accession>
<dbReference type="InterPro" id="IPR020596">
    <property type="entry name" value="rRNA_Ade_Mease_Trfase_CS"/>
</dbReference>
<feature type="domain" description="Ribosomal RNA adenine methylase transferase N-terminal" evidence="11">
    <location>
        <begin position="37"/>
        <end position="213"/>
    </location>
</feature>
<dbReference type="EMBL" id="MWUU01000017">
    <property type="protein sequence ID" value="PCF54181.1"/>
    <property type="molecule type" value="Genomic_DNA"/>
</dbReference>
<dbReference type="FunFam" id="1.10.8.100:FF:000001">
    <property type="entry name" value="Ribosomal RNA small subunit methyltransferase A"/>
    <property type="match status" value="1"/>
</dbReference>
<evidence type="ECO:0000313" key="13">
    <source>
        <dbReference type="Proteomes" id="UP000218335"/>
    </source>
</evidence>
<keyword evidence="3 9" id="KW-0698">rRNA processing</keyword>
<dbReference type="SUPFAM" id="SSF53335">
    <property type="entry name" value="S-adenosyl-L-methionine-dependent methyltransferases"/>
    <property type="match status" value="1"/>
</dbReference>
<feature type="binding site" evidence="9 10">
    <location>
        <position position="78"/>
    </location>
    <ligand>
        <name>S-adenosyl-L-methionine</name>
        <dbReference type="ChEBI" id="CHEBI:59789"/>
    </ligand>
</feature>
<feature type="binding site" evidence="9 10">
    <location>
        <position position="30"/>
    </location>
    <ligand>
        <name>S-adenosyl-L-methionine</name>
        <dbReference type="ChEBI" id="CHEBI:59789"/>
    </ligand>
</feature>
<dbReference type="InterPro" id="IPR023165">
    <property type="entry name" value="rRNA_Ade_diMease-like_C"/>
</dbReference>
<dbReference type="GO" id="GO:0052908">
    <property type="term" value="F:16S rRNA (adenine(1518)-N(6)/adenine(1519)-N(6))-dimethyltransferase activity"/>
    <property type="evidence" value="ECO:0007669"/>
    <property type="project" value="UniProtKB-EC"/>
</dbReference>
<evidence type="ECO:0000259" key="11">
    <source>
        <dbReference type="SMART" id="SM00650"/>
    </source>
</evidence>
<name>A0A2A4GVQ8_9STAP</name>
<dbReference type="SMART" id="SM00650">
    <property type="entry name" value="rADc"/>
    <property type="match status" value="1"/>
</dbReference>
<comment type="caution">
    <text evidence="12">The sequence shown here is derived from an EMBL/GenBank/DDBJ whole genome shotgun (WGS) entry which is preliminary data.</text>
</comment>
<keyword evidence="6 9" id="KW-0949">S-adenosyl-L-methionine</keyword>
<dbReference type="InterPro" id="IPR001737">
    <property type="entry name" value="KsgA/Erm"/>
</dbReference>
<evidence type="ECO:0000256" key="2">
    <source>
        <dbReference type="ARBA" id="ARBA00022490"/>
    </source>
</evidence>
<evidence type="ECO:0000256" key="3">
    <source>
        <dbReference type="ARBA" id="ARBA00022552"/>
    </source>
</evidence>
<dbReference type="PANTHER" id="PTHR11727">
    <property type="entry name" value="DIMETHYLADENOSINE TRANSFERASE"/>
    <property type="match status" value="1"/>
</dbReference>
<dbReference type="Gene3D" id="3.40.50.150">
    <property type="entry name" value="Vaccinia Virus protein VP39"/>
    <property type="match status" value="1"/>
</dbReference>
<dbReference type="HAMAP" id="MF_00607">
    <property type="entry name" value="16SrRNA_methyltr_A"/>
    <property type="match status" value="1"/>
</dbReference>
<dbReference type="Gene3D" id="1.10.8.100">
    <property type="entry name" value="Ribosomal RNA adenine dimethylase-like, domain 2"/>
    <property type="match status" value="1"/>
</dbReference>
<keyword evidence="5 9" id="KW-0808">Transferase</keyword>
<organism evidence="12 13">
    <name type="scientific">Staphylococcus delphini</name>
    <dbReference type="NCBI Taxonomy" id="53344"/>
    <lineage>
        <taxon>Bacteria</taxon>
        <taxon>Bacillati</taxon>
        <taxon>Bacillota</taxon>
        <taxon>Bacilli</taxon>
        <taxon>Bacillales</taxon>
        <taxon>Staphylococcaceae</taxon>
        <taxon>Staphylococcus</taxon>
        <taxon>Staphylococcus intermedius group</taxon>
    </lineage>
</organism>
<comment type="subcellular location">
    <subcellularLocation>
        <location evidence="9">Cytoplasm</location>
    </subcellularLocation>
</comment>
<dbReference type="Proteomes" id="UP000218335">
    <property type="component" value="Unassembled WGS sequence"/>
</dbReference>
<comment type="function">
    <text evidence="1">This protein produces a dimethylation of the adenine residue at position 2085 in 23S rRNA, resulting in reduced affinity between ribosomes and macrolide-lincosamide-streptogramin B antibiotics.</text>
</comment>
<dbReference type="CDD" id="cd02440">
    <property type="entry name" value="AdoMet_MTases"/>
    <property type="match status" value="1"/>
</dbReference>